<dbReference type="Gene3D" id="1.20.930.20">
    <property type="entry name" value="Adaptor protein Cbl, N-terminal domain"/>
    <property type="match status" value="1"/>
</dbReference>
<dbReference type="Pfam" id="PF00400">
    <property type="entry name" value="WD40"/>
    <property type="match status" value="7"/>
</dbReference>
<evidence type="ECO:0000256" key="2">
    <source>
        <dbReference type="ARBA" id="ARBA00022737"/>
    </source>
</evidence>
<keyword evidence="2" id="KW-0677">Repeat</keyword>
<dbReference type="AlphaFoldDB" id="A0A0C9U0F9"/>
<dbReference type="InterPro" id="IPR015943">
    <property type="entry name" value="WD40/YVTN_repeat-like_dom_sf"/>
</dbReference>
<dbReference type="Gene3D" id="2.130.10.10">
    <property type="entry name" value="YVTN repeat-like/Quinoprotein amine dehydrogenase"/>
    <property type="match status" value="3"/>
</dbReference>
<evidence type="ECO:0000256" key="1">
    <source>
        <dbReference type="ARBA" id="ARBA00022574"/>
    </source>
</evidence>
<dbReference type="InterPro" id="IPR027417">
    <property type="entry name" value="P-loop_NTPase"/>
</dbReference>
<feature type="repeat" description="WD" evidence="3">
    <location>
        <begin position="882"/>
        <end position="923"/>
    </location>
</feature>
<evidence type="ECO:0000313" key="6">
    <source>
        <dbReference type="Proteomes" id="UP000054279"/>
    </source>
</evidence>
<dbReference type="InterPro" id="IPR036537">
    <property type="entry name" value="Adaptor_Cbl_N_dom_sf"/>
</dbReference>
<dbReference type="InterPro" id="IPR036322">
    <property type="entry name" value="WD40_repeat_dom_sf"/>
</dbReference>
<dbReference type="GO" id="GO:0007166">
    <property type="term" value="P:cell surface receptor signaling pathway"/>
    <property type="evidence" value="ECO:0007669"/>
    <property type="project" value="InterPro"/>
</dbReference>
<dbReference type="CDD" id="cd21037">
    <property type="entry name" value="MLKL_NTD"/>
    <property type="match status" value="1"/>
</dbReference>
<organism evidence="5 6">
    <name type="scientific">Sphaerobolus stellatus (strain SS14)</name>
    <dbReference type="NCBI Taxonomy" id="990650"/>
    <lineage>
        <taxon>Eukaryota</taxon>
        <taxon>Fungi</taxon>
        <taxon>Dikarya</taxon>
        <taxon>Basidiomycota</taxon>
        <taxon>Agaricomycotina</taxon>
        <taxon>Agaricomycetes</taxon>
        <taxon>Phallomycetidae</taxon>
        <taxon>Geastrales</taxon>
        <taxon>Sphaerobolaceae</taxon>
        <taxon>Sphaerobolus</taxon>
    </lineage>
</organism>
<name>A0A0C9U0F9_SPHS4</name>
<proteinExistence type="predicted"/>
<protein>
    <submittedName>
        <fullName evidence="5">Unplaced genomic scaffold SPHSTscaffold_260, whole genome shotgun sequence</fullName>
    </submittedName>
</protein>
<dbReference type="PROSITE" id="PS50082">
    <property type="entry name" value="WD_REPEATS_2"/>
    <property type="match status" value="6"/>
</dbReference>
<evidence type="ECO:0000259" key="4">
    <source>
        <dbReference type="Pfam" id="PF24883"/>
    </source>
</evidence>
<dbReference type="InterPro" id="IPR059179">
    <property type="entry name" value="MLKL-like_MCAfunc"/>
</dbReference>
<feature type="repeat" description="WD" evidence="3">
    <location>
        <begin position="756"/>
        <end position="797"/>
    </location>
</feature>
<dbReference type="CDD" id="cd00200">
    <property type="entry name" value="WD40"/>
    <property type="match status" value="1"/>
</dbReference>
<feature type="repeat" description="WD" evidence="3">
    <location>
        <begin position="966"/>
        <end position="1007"/>
    </location>
</feature>
<dbReference type="SMART" id="SM00320">
    <property type="entry name" value="WD40"/>
    <property type="match status" value="7"/>
</dbReference>
<dbReference type="HOGENOM" id="CLU_000288_6_3_1"/>
<evidence type="ECO:0000256" key="3">
    <source>
        <dbReference type="PROSITE-ProRule" id="PRU00221"/>
    </source>
</evidence>
<dbReference type="EMBL" id="KN837335">
    <property type="protein sequence ID" value="KIJ27459.1"/>
    <property type="molecule type" value="Genomic_DNA"/>
</dbReference>
<dbReference type="Gene3D" id="3.40.50.300">
    <property type="entry name" value="P-loop containing nucleotide triphosphate hydrolases"/>
    <property type="match status" value="1"/>
</dbReference>
<keyword evidence="6" id="KW-1185">Reference proteome</keyword>
<evidence type="ECO:0000313" key="5">
    <source>
        <dbReference type="EMBL" id="KIJ27459.1"/>
    </source>
</evidence>
<sequence length="1037" mass="115841">MSADNRLMKIRDGIQEGLLIGLDVADGIADAFPGPAKGIFGGIKVVVDLVDQFSRNKEDWKALKTKLQDMTDTVAKALVGYNPDTVPKSLVENIQTMNKVLDGIQIEVEKAQQRKGWERAVLLKRDKKVTQDLVGRLNDAITRLNFQEHIGHSLSLGQIKSSVRQLNSEQEFTWLKKALSTPTQITLGDSCLEGTREILLSRIFTWVNDPTVTNILWLSASPGAGKTAVVSTVVRKTGASRNFFQHTDSASQNLLWFWRTVAGSLLNQYADLRPYLSDAVKEIQEQQQSVEDLDLLSQFKKLIKFPLEAYYRQISQFDGSKPQIISLIVDALDEADKQDTRQWNELLETLAEWRQLPGIFRLIITSRPNDDIRSHLGSKCVEETLATGSSVSEESQADINKYLRYQFLSIRKKIQQKIPSWTDKNIIPQLVNNAAGLFMWAKAALDYIEVGGNPLKRLQDIQYSTSIGHIQPLDDLYMRILQGIYRNLDKAEQDLLQKVLWTIIIAKQPMDQLSIEELINAPICSLWWVEQALRPVLAEQNNDHLLQSCHKSFTDFMLEQERSGEFAVKEELHELYLANICLQFMNTKLKFNILGLSMGYFNRDIVDLTEQVSVSIPWSLQHACKYWSEYYPASNPTAKSKNLTQNLEIFLEKHFFHWLEVLSIISAGYYATSLLKTANKWLGNLSSNMIQLLTDGAKITDLFNQAIQESCSGLYFSILTFSPQTSLLANHYHKLYNLSLQVTRGIQYWPTECQVFLGHQGWVSSVAFSPDSTKIHSASADKTVQIWDTSTGQTLGQPLHHQSWVISSAFSPDGTKIASASGNKIQMWDISTGEALGQPFEGHQDIVLSVAFTYDRARIISGSQDKTVRVWHAFTSQSLGSFKSHQDDVNSIAISPDGTKIVSGSDDRTLRIWDAFTSQSLGSLEGHQATVNSIAISPDGTKIVSGSGDATVLIWDVSTGNLELSLEGHQLPVESVAFSPDGSKIISGSSDRTIQVWEVTTDHNLGQSFMGHQGPIFAVTLSPDGTKIASGSADRTV</sequence>
<dbReference type="PRINTS" id="PR00320">
    <property type="entry name" value="GPROTEINBRPT"/>
</dbReference>
<dbReference type="GO" id="GO:1990234">
    <property type="term" value="C:transferase complex"/>
    <property type="evidence" value="ECO:0007669"/>
    <property type="project" value="UniProtKB-ARBA"/>
</dbReference>
<dbReference type="Pfam" id="PF24883">
    <property type="entry name" value="NPHP3_N"/>
    <property type="match status" value="1"/>
</dbReference>
<dbReference type="PROSITE" id="PS50294">
    <property type="entry name" value="WD_REPEATS_REGION"/>
    <property type="match status" value="6"/>
</dbReference>
<dbReference type="InterPro" id="IPR019775">
    <property type="entry name" value="WD40_repeat_CS"/>
</dbReference>
<gene>
    <name evidence="5" type="ORF">M422DRAFT_271370</name>
</gene>
<dbReference type="Proteomes" id="UP000054279">
    <property type="component" value="Unassembled WGS sequence"/>
</dbReference>
<feature type="domain" description="Nephrocystin 3-like N-terminal" evidence="4">
    <location>
        <begin position="203"/>
        <end position="367"/>
    </location>
</feature>
<dbReference type="PANTHER" id="PTHR22847">
    <property type="entry name" value="WD40 REPEAT PROTEIN"/>
    <property type="match status" value="1"/>
</dbReference>
<dbReference type="OrthoDB" id="538223at2759"/>
<dbReference type="SUPFAM" id="SSF50978">
    <property type="entry name" value="WD40 repeat-like"/>
    <property type="match status" value="1"/>
</dbReference>
<dbReference type="PANTHER" id="PTHR22847:SF637">
    <property type="entry name" value="WD REPEAT DOMAIN 5B"/>
    <property type="match status" value="1"/>
</dbReference>
<feature type="repeat" description="WD" evidence="3">
    <location>
        <begin position="924"/>
        <end position="965"/>
    </location>
</feature>
<dbReference type="InterPro" id="IPR020472">
    <property type="entry name" value="WD40_PAC1"/>
</dbReference>
<feature type="repeat" description="WD" evidence="3">
    <location>
        <begin position="1009"/>
        <end position="1037"/>
    </location>
</feature>
<accession>A0A0C9U0F9</accession>
<keyword evidence="1 3" id="KW-0853">WD repeat</keyword>
<dbReference type="InterPro" id="IPR056884">
    <property type="entry name" value="NPHP3-like_N"/>
</dbReference>
<dbReference type="SUPFAM" id="SSF52540">
    <property type="entry name" value="P-loop containing nucleoside triphosphate hydrolases"/>
    <property type="match status" value="1"/>
</dbReference>
<reference evidence="5 6" key="1">
    <citation type="submission" date="2014-06" db="EMBL/GenBank/DDBJ databases">
        <title>Evolutionary Origins and Diversification of the Mycorrhizal Mutualists.</title>
        <authorList>
            <consortium name="DOE Joint Genome Institute"/>
            <consortium name="Mycorrhizal Genomics Consortium"/>
            <person name="Kohler A."/>
            <person name="Kuo A."/>
            <person name="Nagy L.G."/>
            <person name="Floudas D."/>
            <person name="Copeland A."/>
            <person name="Barry K.W."/>
            <person name="Cichocki N."/>
            <person name="Veneault-Fourrey C."/>
            <person name="LaButti K."/>
            <person name="Lindquist E.A."/>
            <person name="Lipzen A."/>
            <person name="Lundell T."/>
            <person name="Morin E."/>
            <person name="Murat C."/>
            <person name="Riley R."/>
            <person name="Ohm R."/>
            <person name="Sun H."/>
            <person name="Tunlid A."/>
            <person name="Henrissat B."/>
            <person name="Grigoriev I.V."/>
            <person name="Hibbett D.S."/>
            <person name="Martin F."/>
        </authorList>
    </citation>
    <scope>NUCLEOTIDE SEQUENCE [LARGE SCALE GENOMIC DNA]</scope>
    <source>
        <strain evidence="5 6">SS14</strain>
    </source>
</reference>
<dbReference type="InterPro" id="IPR001680">
    <property type="entry name" value="WD40_rpt"/>
</dbReference>
<dbReference type="PROSITE" id="PS00678">
    <property type="entry name" value="WD_REPEATS_1"/>
    <property type="match status" value="2"/>
</dbReference>
<feature type="repeat" description="WD" evidence="3">
    <location>
        <begin position="840"/>
        <end position="881"/>
    </location>
</feature>